<dbReference type="AlphaFoldDB" id="A0A939GG74"/>
<feature type="signal peptide" evidence="1">
    <location>
        <begin position="1"/>
        <end position="21"/>
    </location>
</feature>
<dbReference type="Proteomes" id="UP000664034">
    <property type="component" value="Unassembled WGS sequence"/>
</dbReference>
<dbReference type="InterPro" id="IPR025245">
    <property type="entry name" value="DUF4197"/>
</dbReference>
<keyword evidence="3" id="KW-1185">Reference proteome</keyword>
<protein>
    <submittedName>
        <fullName evidence="2">DUF4197 domain-containing protein</fullName>
    </submittedName>
</protein>
<sequence length="256" mass="27815">MKTIHVWAVALPLFLALSTQAQDSTVRRQSPLGTLGGVLGKVLQSTSTTATGAALTPTDIATGLKEALRVGIDKGATQASALDGYYKNDLIKILFPPEAQRIESRLRQLGFGKQVDQFVVALNRSAEDAAKKAKPVFFKAITSMTIQDAVSILRGGDDAATQYLRRTTGQQLVAEFAPIIDSTLQKNNATRYYNTLATTYNRLAFGQKPVNANLTEYATGKAVDGLFLLVAQEEKRIRENPVARVTDILKRVFGAR</sequence>
<evidence type="ECO:0000313" key="3">
    <source>
        <dbReference type="Proteomes" id="UP000664034"/>
    </source>
</evidence>
<dbReference type="RefSeq" id="WP_207363695.1">
    <property type="nucleotide sequence ID" value="NZ_JAFMYV010000002.1"/>
</dbReference>
<keyword evidence="1" id="KW-0732">Signal</keyword>
<comment type="caution">
    <text evidence="2">The sequence shown here is derived from an EMBL/GenBank/DDBJ whole genome shotgun (WGS) entry which is preliminary data.</text>
</comment>
<evidence type="ECO:0000313" key="2">
    <source>
        <dbReference type="EMBL" id="MBO0936156.1"/>
    </source>
</evidence>
<feature type="chain" id="PRO_5036807438" evidence="1">
    <location>
        <begin position="22"/>
        <end position="256"/>
    </location>
</feature>
<dbReference type="Pfam" id="PF13852">
    <property type="entry name" value="DUF4197"/>
    <property type="match status" value="1"/>
</dbReference>
<reference evidence="2" key="1">
    <citation type="submission" date="2021-03" db="EMBL/GenBank/DDBJ databases">
        <title>Fibrella sp. HMF5335 genome sequencing and assembly.</title>
        <authorList>
            <person name="Kang H."/>
            <person name="Kim H."/>
            <person name="Bae S."/>
            <person name="Joh K."/>
        </authorList>
    </citation>
    <scope>NUCLEOTIDE SEQUENCE</scope>
    <source>
        <strain evidence="2">HMF5335</strain>
    </source>
</reference>
<accession>A0A939GG74</accession>
<evidence type="ECO:0000256" key="1">
    <source>
        <dbReference type="SAM" id="SignalP"/>
    </source>
</evidence>
<proteinExistence type="predicted"/>
<dbReference type="EMBL" id="JAFMYV010000002">
    <property type="protein sequence ID" value="MBO0936156.1"/>
    <property type="molecule type" value="Genomic_DNA"/>
</dbReference>
<gene>
    <name evidence="2" type="ORF">J2I47_06320</name>
</gene>
<organism evidence="2 3">
    <name type="scientific">Fibrella rubiginis</name>
    <dbReference type="NCBI Taxonomy" id="2817060"/>
    <lineage>
        <taxon>Bacteria</taxon>
        <taxon>Pseudomonadati</taxon>
        <taxon>Bacteroidota</taxon>
        <taxon>Cytophagia</taxon>
        <taxon>Cytophagales</taxon>
        <taxon>Spirosomataceae</taxon>
        <taxon>Fibrella</taxon>
    </lineage>
</organism>
<name>A0A939GG74_9BACT</name>